<name>A0A6L5XN06_9BACT</name>
<dbReference type="AlphaFoldDB" id="A0A6L5XN06"/>
<dbReference type="Gene3D" id="2.160.20.160">
    <property type="match status" value="1"/>
</dbReference>
<dbReference type="Proteomes" id="UP000477488">
    <property type="component" value="Unassembled WGS sequence"/>
</dbReference>
<keyword evidence="2" id="KW-1185">Reference proteome</keyword>
<comment type="caution">
    <text evidence="1">The sequence shown here is derived from an EMBL/GenBank/DDBJ whole genome shotgun (WGS) entry which is preliminary data.</text>
</comment>
<organism evidence="1 2">
    <name type="scientific">Desulfovibrio porci</name>
    <dbReference type="NCBI Taxonomy" id="2605782"/>
    <lineage>
        <taxon>Bacteria</taxon>
        <taxon>Pseudomonadati</taxon>
        <taxon>Thermodesulfobacteriota</taxon>
        <taxon>Desulfovibrionia</taxon>
        <taxon>Desulfovibrionales</taxon>
        <taxon>Desulfovibrionaceae</taxon>
        <taxon>Desulfovibrio</taxon>
    </lineage>
</organism>
<proteinExistence type="predicted"/>
<protein>
    <submittedName>
        <fullName evidence="1">Uncharacterized protein</fullName>
    </submittedName>
</protein>
<accession>A0A6L5XN06</accession>
<evidence type="ECO:0000313" key="2">
    <source>
        <dbReference type="Proteomes" id="UP000477488"/>
    </source>
</evidence>
<dbReference type="InterPro" id="IPR011049">
    <property type="entry name" value="Serralysin-like_metalloprot_C"/>
</dbReference>
<evidence type="ECO:0000313" key="1">
    <source>
        <dbReference type="EMBL" id="MSS28359.1"/>
    </source>
</evidence>
<gene>
    <name evidence="1" type="ORF">FYJ44_09995</name>
</gene>
<dbReference type="SUPFAM" id="SSF51120">
    <property type="entry name" value="beta-Roll"/>
    <property type="match status" value="1"/>
</dbReference>
<sequence length="165" mass="17814">MMLHDIEMLIASAINRATGTYLTPTFGELNKPYFSGNYYSYRSFGSAGYYVSVQTWNGSNGVVMSGDPITVGYARNDLGGGSGNDVIYSDYGNYMTASGGKGNDTIIGREELDASGGDGNDFIVGGMSINADSRGNYLYSWHSLLANAAQVSNEDLHKCFFLRQN</sequence>
<dbReference type="RefSeq" id="WP_154511685.1">
    <property type="nucleotide sequence ID" value="NZ_VUMH01000010.1"/>
</dbReference>
<reference evidence="1 2" key="1">
    <citation type="submission" date="2019-09" db="EMBL/GenBank/DDBJ databases">
        <title>In-depth cultivation of the pig gut microbiome towards novel bacterial diversity and tailored functional studies.</title>
        <authorList>
            <person name="Wylensek D."/>
            <person name="Hitch T.C.A."/>
            <person name="Clavel T."/>
        </authorList>
    </citation>
    <scope>NUCLEOTIDE SEQUENCE [LARGE SCALE GENOMIC DNA]</scope>
    <source>
        <strain evidence="1 2">PG-178-WT-4</strain>
    </source>
</reference>
<dbReference type="EMBL" id="VUMH01000010">
    <property type="protein sequence ID" value="MSS28359.1"/>
    <property type="molecule type" value="Genomic_DNA"/>
</dbReference>
<dbReference type="PRINTS" id="PR00313">
    <property type="entry name" value="CABNDNGRPT"/>
</dbReference>